<gene>
    <name evidence="2" type="ordered locus">Dhaf_1226</name>
</gene>
<dbReference type="AlphaFoldDB" id="B8G168"/>
<dbReference type="InterPro" id="IPR050289">
    <property type="entry name" value="TorD/DmsD_chaperones"/>
</dbReference>
<keyword evidence="1" id="KW-0143">Chaperone</keyword>
<evidence type="ECO:0000313" key="3">
    <source>
        <dbReference type="Proteomes" id="UP000007726"/>
    </source>
</evidence>
<dbReference type="SUPFAM" id="SSF89155">
    <property type="entry name" value="TorD-like"/>
    <property type="match status" value="1"/>
</dbReference>
<dbReference type="KEGG" id="dhd:Dhaf_1226"/>
<evidence type="ECO:0000256" key="1">
    <source>
        <dbReference type="ARBA" id="ARBA00023186"/>
    </source>
</evidence>
<dbReference type="RefSeq" id="WP_015943297.1">
    <property type="nucleotide sequence ID" value="NC_011830.1"/>
</dbReference>
<reference evidence="2 3" key="1">
    <citation type="journal article" date="2012" name="BMC Microbiol.">
        <title>Genome sequence of Desulfitobacterium hafniense DCB-2, a Gram-positive anaerobe capable of dehalogenation and metal reduction.</title>
        <authorList>
            <person name="Kim S.H."/>
            <person name="Harzman C."/>
            <person name="Davis J.K."/>
            <person name="Hutcheson R."/>
            <person name="Broderick J.B."/>
            <person name="Marsh T.L."/>
            <person name="Tiedje J.M."/>
        </authorList>
    </citation>
    <scope>NUCLEOTIDE SEQUENCE [LARGE SCALE GENOMIC DNA]</scope>
    <source>
        <strain evidence="3">DSM 10664 / DCB-2</strain>
    </source>
</reference>
<proteinExistence type="predicted"/>
<evidence type="ECO:0000313" key="2">
    <source>
        <dbReference type="EMBL" id="ACL19283.1"/>
    </source>
</evidence>
<dbReference type="PANTHER" id="PTHR34227">
    <property type="entry name" value="CHAPERONE PROTEIN YCDY"/>
    <property type="match status" value="1"/>
</dbReference>
<dbReference type="InterPro" id="IPR020945">
    <property type="entry name" value="DMSO/NO3_reduct_chaperone"/>
</dbReference>
<dbReference type="Pfam" id="PF02613">
    <property type="entry name" value="Nitrate_red_del"/>
    <property type="match status" value="1"/>
</dbReference>
<dbReference type="Proteomes" id="UP000007726">
    <property type="component" value="Chromosome"/>
</dbReference>
<name>B8G168_DESHD</name>
<dbReference type="InterPro" id="IPR036411">
    <property type="entry name" value="TorD-like_sf"/>
</dbReference>
<accession>B8G168</accession>
<dbReference type="EMBL" id="CP001336">
    <property type="protein sequence ID" value="ACL19283.1"/>
    <property type="molecule type" value="Genomic_DNA"/>
</dbReference>
<dbReference type="Gene3D" id="1.10.3480.10">
    <property type="entry name" value="TorD-like"/>
    <property type="match status" value="1"/>
</dbReference>
<dbReference type="HOGENOM" id="CLU_077650_0_2_9"/>
<protein>
    <submittedName>
        <fullName evidence="2">Cytoplasmic chaperone TorD family protein</fullName>
    </submittedName>
</protein>
<organism evidence="2 3">
    <name type="scientific">Desulfitobacterium hafniense (strain DSM 10664 / DCB-2)</name>
    <dbReference type="NCBI Taxonomy" id="272564"/>
    <lineage>
        <taxon>Bacteria</taxon>
        <taxon>Bacillati</taxon>
        <taxon>Bacillota</taxon>
        <taxon>Clostridia</taxon>
        <taxon>Eubacteriales</taxon>
        <taxon>Desulfitobacteriaceae</taxon>
        <taxon>Desulfitobacterium</taxon>
    </lineage>
</organism>
<dbReference type="PANTHER" id="PTHR34227:SF1">
    <property type="entry name" value="DIMETHYL SULFOXIDE REDUCTASE CHAPERONE-RELATED"/>
    <property type="match status" value="1"/>
</dbReference>
<sequence>MTALLDTQELTQTANIYKLISLLYGSPTDAMEDVLSFLKETLTDIRPDLIPIVSEMEKFFVGNTNLEDLKLEHAKLFVGPFDLLAPPYGSIYLDGQRRLMGDSTVEVLQAYREAGLTLSNDFKQPPDHIITELEFLYYLIAKHLETKDNKWLTMKDAFNNKYLRPWIMDFANRIENNSKNKFYKGLAKLTQELVS</sequence>